<dbReference type="InterPro" id="IPR003690">
    <property type="entry name" value="MTERF"/>
</dbReference>
<dbReference type="OrthoDB" id="637682at2759"/>
<dbReference type="GO" id="GO:0005739">
    <property type="term" value="C:mitochondrion"/>
    <property type="evidence" value="ECO:0007669"/>
    <property type="project" value="TreeGrafter"/>
</dbReference>
<evidence type="ECO:0008006" key="5">
    <source>
        <dbReference type="Google" id="ProtNLM"/>
    </source>
</evidence>
<name>A0A7R9G9Z0_9CRUS</name>
<dbReference type="GO" id="GO:0061668">
    <property type="term" value="P:mitochondrial ribosome assembly"/>
    <property type="evidence" value="ECO:0007669"/>
    <property type="project" value="TreeGrafter"/>
</dbReference>
<evidence type="ECO:0000256" key="2">
    <source>
        <dbReference type="ARBA" id="ARBA00022946"/>
    </source>
</evidence>
<accession>A0A7R9G9Z0</accession>
<dbReference type="EMBL" id="CAJPEX010000079">
    <property type="protein sequence ID" value="CAG0913136.1"/>
    <property type="molecule type" value="Genomic_DNA"/>
</dbReference>
<dbReference type="GO" id="GO:0003676">
    <property type="term" value="F:nucleic acid binding"/>
    <property type="evidence" value="ECO:0007669"/>
    <property type="project" value="InterPro"/>
</dbReference>
<organism evidence="3">
    <name type="scientific">Notodromas monacha</name>
    <dbReference type="NCBI Taxonomy" id="399045"/>
    <lineage>
        <taxon>Eukaryota</taxon>
        <taxon>Metazoa</taxon>
        <taxon>Ecdysozoa</taxon>
        <taxon>Arthropoda</taxon>
        <taxon>Crustacea</taxon>
        <taxon>Oligostraca</taxon>
        <taxon>Ostracoda</taxon>
        <taxon>Podocopa</taxon>
        <taxon>Podocopida</taxon>
        <taxon>Cypridocopina</taxon>
        <taxon>Cypridoidea</taxon>
        <taxon>Cyprididae</taxon>
        <taxon>Notodromas</taxon>
    </lineage>
</organism>
<keyword evidence="2" id="KW-0809">Transit peptide</keyword>
<dbReference type="SMART" id="SM00733">
    <property type="entry name" value="Mterf"/>
    <property type="match status" value="4"/>
</dbReference>
<gene>
    <name evidence="3" type="ORF">NMOB1V02_LOCUS893</name>
</gene>
<comment type="similarity">
    <text evidence="1">Belongs to the mTERF family.</text>
</comment>
<reference evidence="3" key="1">
    <citation type="submission" date="2020-11" db="EMBL/GenBank/DDBJ databases">
        <authorList>
            <person name="Tran Van P."/>
        </authorList>
    </citation>
    <scope>NUCLEOTIDE SEQUENCE</scope>
</reference>
<dbReference type="Pfam" id="PF02536">
    <property type="entry name" value="mTERF"/>
    <property type="match status" value="1"/>
</dbReference>
<dbReference type="InterPro" id="IPR038538">
    <property type="entry name" value="MTERF_sf"/>
</dbReference>
<dbReference type="EMBL" id="OA882116">
    <property type="protein sequence ID" value="CAD7272984.1"/>
    <property type="molecule type" value="Genomic_DNA"/>
</dbReference>
<proteinExistence type="inferred from homology"/>
<protein>
    <recommendedName>
        <fullName evidence="5">mTERF domain-containing protein 1, mitochondrial</fullName>
    </recommendedName>
</protein>
<dbReference type="Gene3D" id="1.25.70.10">
    <property type="entry name" value="Transcription termination factor 3, mitochondrial"/>
    <property type="match status" value="1"/>
</dbReference>
<dbReference type="AlphaFoldDB" id="A0A7R9G9Z0"/>
<evidence type="ECO:0000313" key="3">
    <source>
        <dbReference type="EMBL" id="CAD7272984.1"/>
    </source>
</evidence>
<keyword evidence="4" id="KW-1185">Reference proteome</keyword>
<dbReference type="GO" id="GO:0006390">
    <property type="term" value="P:mitochondrial transcription"/>
    <property type="evidence" value="ECO:0007669"/>
    <property type="project" value="TreeGrafter"/>
</dbReference>
<dbReference type="PANTHER" id="PTHR13068">
    <property type="entry name" value="CGI-12 PROTEIN-RELATED"/>
    <property type="match status" value="1"/>
</dbReference>
<dbReference type="Proteomes" id="UP000678499">
    <property type="component" value="Unassembled WGS sequence"/>
</dbReference>
<evidence type="ECO:0000256" key="1">
    <source>
        <dbReference type="ARBA" id="ARBA00007692"/>
    </source>
</evidence>
<dbReference type="PANTHER" id="PTHR13068:SF112">
    <property type="entry name" value="TRANSCRIPTION TERMINATION FACTOR 3, MITOCHONDRIAL"/>
    <property type="match status" value="1"/>
</dbReference>
<sequence>MLRQVLIRCSRSVGRSLPRSCATSVEKELPIEKPWWRLEDESTINARLAEKLLATENPLSEKKKNMFDMKDVEVLGRVDDLLPMSEDAQSLRDVAKPAFGMAYNLAAYVDRSEHLQRLVDLGVDLSKIEENPSDADLIVKLNFENDVLPRIKFLLDHGVPETRLGPIITKNPSLLTENPEDLQVRVDYLRMKNFTEDSITRILSQDPFWLSFSTLRIDRRLGFFQRLFHLKGHEVREFTAGYPRLVTCNLWRVKEIVFSLSKEMGFSDDEIRSMLLVVPRLFRMKVGLLRTRFDFVHNELQWSHGLLVKFPRHAFLTRTCRLKERHRFLLSLSRAQYDPTSPNYVSPVMLSEGTDAEFCHKVARAPVKVFNDFLKTL</sequence>
<evidence type="ECO:0000313" key="4">
    <source>
        <dbReference type="Proteomes" id="UP000678499"/>
    </source>
</evidence>